<sequence length="179" mass="20803">MKRIKEEAEKKKQKHFEDIQKKRMELPMFQKRQNFLDLLEANKVVIVVSEIGSNKTKQLQQYQVQKVVVATNITKTSVTIEQIKYNEESKTNIYSIFTHPNLQHEYQLPFHLQHPHLYSSILSSISANQLLLILASFNAQHNDLEWIVHHSVDGTACVELDTDTASYWIQQGLSEKVAQ</sequence>
<evidence type="ECO:0000256" key="3">
    <source>
        <dbReference type="ARBA" id="ARBA00022806"/>
    </source>
</evidence>
<dbReference type="GO" id="GO:0004386">
    <property type="term" value="F:helicase activity"/>
    <property type="evidence" value="ECO:0007669"/>
    <property type="project" value="UniProtKB-KW"/>
</dbReference>
<evidence type="ECO:0000256" key="2">
    <source>
        <dbReference type="ARBA" id="ARBA00022801"/>
    </source>
</evidence>
<dbReference type="GO" id="GO:0016787">
    <property type="term" value="F:hydrolase activity"/>
    <property type="evidence" value="ECO:0007669"/>
    <property type="project" value="UniProtKB-KW"/>
</dbReference>
<dbReference type="Gene3D" id="3.40.50.300">
    <property type="entry name" value="P-loop containing nucleotide triphosphate hydrolases"/>
    <property type="match status" value="1"/>
</dbReference>
<keyword evidence="4" id="KW-0067">ATP-binding</keyword>
<evidence type="ECO:0000313" key="6">
    <source>
        <dbReference type="Proteomes" id="UP000324800"/>
    </source>
</evidence>
<organism evidence="5 6">
    <name type="scientific">Streblomastix strix</name>
    <dbReference type="NCBI Taxonomy" id="222440"/>
    <lineage>
        <taxon>Eukaryota</taxon>
        <taxon>Metamonada</taxon>
        <taxon>Preaxostyla</taxon>
        <taxon>Oxymonadida</taxon>
        <taxon>Streblomastigidae</taxon>
        <taxon>Streblomastix</taxon>
    </lineage>
</organism>
<evidence type="ECO:0000256" key="4">
    <source>
        <dbReference type="ARBA" id="ARBA00022840"/>
    </source>
</evidence>
<dbReference type="GO" id="GO:0005524">
    <property type="term" value="F:ATP binding"/>
    <property type="evidence" value="ECO:0007669"/>
    <property type="project" value="UniProtKB-KW"/>
</dbReference>
<dbReference type="PANTHER" id="PTHR18934">
    <property type="entry name" value="ATP-DEPENDENT RNA HELICASE"/>
    <property type="match status" value="1"/>
</dbReference>
<keyword evidence="1" id="KW-0547">Nucleotide-binding</keyword>
<accession>A0A5J4TCW9</accession>
<dbReference type="AlphaFoldDB" id="A0A5J4TCW9"/>
<gene>
    <name evidence="5" type="ORF">EZS28_048355</name>
</gene>
<dbReference type="Proteomes" id="UP000324800">
    <property type="component" value="Unassembled WGS sequence"/>
</dbReference>
<dbReference type="EMBL" id="SNRW01033507">
    <property type="protein sequence ID" value="KAA6356118.1"/>
    <property type="molecule type" value="Genomic_DNA"/>
</dbReference>
<feature type="non-terminal residue" evidence="5">
    <location>
        <position position="179"/>
    </location>
</feature>
<protein>
    <submittedName>
        <fullName evidence="5">Uncharacterized protein</fullName>
    </submittedName>
</protein>
<dbReference type="InterPro" id="IPR027417">
    <property type="entry name" value="P-loop_NTPase"/>
</dbReference>
<dbReference type="GO" id="GO:0003723">
    <property type="term" value="F:RNA binding"/>
    <property type="evidence" value="ECO:0007669"/>
    <property type="project" value="TreeGrafter"/>
</dbReference>
<evidence type="ECO:0000256" key="1">
    <source>
        <dbReference type="ARBA" id="ARBA00022741"/>
    </source>
</evidence>
<dbReference type="PANTHER" id="PTHR18934:SF99">
    <property type="entry name" value="ATP-DEPENDENT RNA HELICASE DHX37-RELATED"/>
    <property type="match status" value="1"/>
</dbReference>
<keyword evidence="2" id="KW-0378">Hydrolase</keyword>
<reference evidence="5 6" key="1">
    <citation type="submission" date="2019-03" db="EMBL/GenBank/DDBJ databases">
        <title>Single cell metagenomics reveals metabolic interactions within the superorganism composed of flagellate Streblomastix strix and complex community of Bacteroidetes bacteria on its surface.</title>
        <authorList>
            <person name="Treitli S.C."/>
            <person name="Kolisko M."/>
            <person name="Husnik F."/>
            <person name="Keeling P."/>
            <person name="Hampl V."/>
        </authorList>
    </citation>
    <scope>NUCLEOTIDE SEQUENCE [LARGE SCALE GENOMIC DNA]</scope>
    <source>
        <strain evidence="5">ST1C</strain>
    </source>
</reference>
<proteinExistence type="predicted"/>
<name>A0A5J4TCW9_9EUKA</name>
<evidence type="ECO:0000313" key="5">
    <source>
        <dbReference type="EMBL" id="KAA6356118.1"/>
    </source>
</evidence>
<keyword evidence="3" id="KW-0347">Helicase</keyword>
<comment type="caution">
    <text evidence="5">The sequence shown here is derived from an EMBL/GenBank/DDBJ whole genome shotgun (WGS) entry which is preliminary data.</text>
</comment>